<dbReference type="EMBL" id="WTPX01000022">
    <property type="protein sequence ID" value="NNJ24984.1"/>
    <property type="molecule type" value="Genomic_DNA"/>
</dbReference>
<keyword evidence="4" id="KW-0032">Aminotransferase</keyword>
<gene>
    <name evidence="4" type="primary">kat</name>
    <name evidence="4" type="ORF">LzC2_10460</name>
</gene>
<name>A0ABX1VA63_9PLAN</name>
<sequence>MPAASPPRRVSPATDALRERAHELIPGGCHTYAKGDDQLSANAPPFIVRGQGCHVWDADGNRFIEYGMGCRAVALGHAFPAVLDAVRKHLPTGTNFTRPHPIEVECAEELLGLIDGAEMVKFCKDGSTATTGALKLARAQTGREKVAVCGDHPFFAIHDWFIGTTPFDAGIPQCVKDLSLTFRYNDPESLRGLFEAHPGEIAAVILEPAKYDEPADGFLHKVQALCREHGAVFVLDEMITGFRYHLGGAQALYGVTPDLSTFGKALANGHSVSALVGKRSLMELGGLRHDRERVFLLSTTHGAETHALAAAIETMRVYQREPVIETMAERGAQLRDGIEAVARERGLFEAIPLFGPPCNLVFGARDRDGNASQEFRSLLIQELIRRGVLGPSLVISYSHSERDVEETVAAFDGAMEVYLRALEDGVGEYLVGPPSKSVYRKFN</sequence>
<dbReference type="Gene3D" id="3.90.1150.10">
    <property type="entry name" value="Aspartate Aminotransferase, domain 1"/>
    <property type="match status" value="1"/>
</dbReference>
<dbReference type="InterPro" id="IPR015421">
    <property type="entry name" value="PyrdxlP-dep_Trfase_major"/>
</dbReference>
<organism evidence="4 5">
    <name type="scientific">Alienimonas chondri</name>
    <dbReference type="NCBI Taxonomy" id="2681879"/>
    <lineage>
        <taxon>Bacteria</taxon>
        <taxon>Pseudomonadati</taxon>
        <taxon>Planctomycetota</taxon>
        <taxon>Planctomycetia</taxon>
        <taxon>Planctomycetales</taxon>
        <taxon>Planctomycetaceae</taxon>
        <taxon>Alienimonas</taxon>
    </lineage>
</organism>
<dbReference type="SUPFAM" id="SSF53383">
    <property type="entry name" value="PLP-dependent transferases"/>
    <property type="match status" value="1"/>
</dbReference>
<comment type="caution">
    <text evidence="4">The sequence shown here is derived from an EMBL/GenBank/DDBJ whole genome shotgun (WGS) entry which is preliminary data.</text>
</comment>
<dbReference type="EC" id="2.6.1.111" evidence="4"/>
<evidence type="ECO:0000313" key="4">
    <source>
        <dbReference type="EMBL" id="NNJ24984.1"/>
    </source>
</evidence>
<protein>
    <submittedName>
        <fullName evidence="4">3-aminobutyryl-CoA aminotransferase</fullName>
        <ecNumber evidence="4">2.6.1.111</ecNumber>
    </submittedName>
</protein>
<keyword evidence="2 3" id="KW-0663">Pyridoxal phosphate</keyword>
<keyword evidence="5" id="KW-1185">Reference proteome</keyword>
<comment type="similarity">
    <text evidence="3">Belongs to the class-III pyridoxal-phosphate-dependent aminotransferase family.</text>
</comment>
<dbReference type="NCBIfam" id="NF004856">
    <property type="entry name" value="PRK06209.1"/>
    <property type="match status" value="1"/>
</dbReference>
<dbReference type="Pfam" id="PF00202">
    <property type="entry name" value="Aminotran_3"/>
    <property type="match status" value="1"/>
</dbReference>
<comment type="cofactor">
    <cofactor evidence="1">
        <name>pyridoxal 5'-phosphate</name>
        <dbReference type="ChEBI" id="CHEBI:597326"/>
    </cofactor>
</comment>
<dbReference type="InterPro" id="IPR015424">
    <property type="entry name" value="PyrdxlP-dep_Trfase"/>
</dbReference>
<dbReference type="PANTHER" id="PTHR43713:SF3">
    <property type="entry name" value="GLUTAMATE-1-SEMIALDEHYDE 2,1-AMINOMUTASE 1, CHLOROPLASTIC-RELATED"/>
    <property type="match status" value="1"/>
</dbReference>
<accession>A0ABX1VA63</accession>
<dbReference type="InterPro" id="IPR015422">
    <property type="entry name" value="PyrdxlP-dep_Trfase_small"/>
</dbReference>
<evidence type="ECO:0000256" key="2">
    <source>
        <dbReference type="ARBA" id="ARBA00022898"/>
    </source>
</evidence>
<dbReference type="Gene3D" id="3.40.640.10">
    <property type="entry name" value="Type I PLP-dependent aspartate aminotransferase-like (Major domain)"/>
    <property type="match status" value="1"/>
</dbReference>
<dbReference type="InterPro" id="IPR005814">
    <property type="entry name" value="Aminotrans_3"/>
</dbReference>
<evidence type="ECO:0000256" key="1">
    <source>
        <dbReference type="ARBA" id="ARBA00001933"/>
    </source>
</evidence>
<reference evidence="4 5" key="1">
    <citation type="journal article" date="2020" name="Syst. Appl. Microbiol.">
        <title>Alienimonas chondri sp. nov., a novel planctomycete isolated from the biofilm of the red alga Chondrus crispus.</title>
        <authorList>
            <person name="Vitorino I."/>
            <person name="Albuquerque L."/>
            <person name="Wiegand S."/>
            <person name="Kallscheuer N."/>
            <person name="da Costa M.S."/>
            <person name="Lobo-da-Cunha A."/>
            <person name="Jogler C."/>
            <person name="Lage O.M."/>
        </authorList>
    </citation>
    <scope>NUCLEOTIDE SEQUENCE [LARGE SCALE GENOMIC DNA]</scope>
    <source>
        <strain evidence="4 5">LzC2</strain>
    </source>
</reference>
<proteinExistence type="inferred from homology"/>
<dbReference type="Proteomes" id="UP000609651">
    <property type="component" value="Unassembled WGS sequence"/>
</dbReference>
<dbReference type="GO" id="GO:0008483">
    <property type="term" value="F:transaminase activity"/>
    <property type="evidence" value="ECO:0007669"/>
    <property type="project" value="UniProtKB-KW"/>
</dbReference>
<evidence type="ECO:0000313" key="5">
    <source>
        <dbReference type="Proteomes" id="UP000609651"/>
    </source>
</evidence>
<dbReference type="PANTHER" id="PTHR43713">
    <property type="entry name" value="GLUTAMATE-1-SEMIALDEHYDE 2,1-AMINOMUTASE"/>
    <property type="match status" value="1"/>
</dbReference>
<evidence type="ECO:0000256" key="3">
    <source>
        <dbReference type="RuleBase" id="RU003560"/>
    </source>
</evidence>
<keyword evidence="4" id="KW-0808">Transferase</keyword>